<evidence type="ECO:0000256" key="4">
    <source>
        <dbReference type="ARBA" id="ARBA00023136"/>
    </source>
</evidence>
<keyword evidence="2 5" id="KW-0812">Transmembrane</keyword>
<feature type="transmembrane region" description="Helical" evidence="5">
    <location>
        <begin position="7"/>
        <end position="28"/>
    </location>
</feature>
<dbReference type="PANTHER" id="PTHR43427">
    <property type="entry name" value="CHLORIDE CHANNEL PROTEIN CLC-E"/>
    <property type="match status" value="1"/>
</dbReference>
<dbReference type="InterPro" id="IPR001807">
    <property type="entry name" value="ClC"/>
</dbReference>
<dbReference type="Pfam" id="PF00654">
    <property type="entry name" value="Voltage_CLC"/>
    <property type="match status" value="1"/>
</dbReference>
<dbReference type="STRING" id="1423790.BN53_09575"/>
<feature type="transmembrane region" description="Helical" evidence="5">
    <location>
        <begin position="181"/>
        <end position="201"/>
    </location>
</feature>
<dbReference type="CDD" id="cd00400">
    <property type="entry name" value="Voltage_gated_ClC"/>
    <property type="match status" value="1"/>
</dbReference>
<dbReference type="OrthoDB" id="2729535at2"/>
<evidence type="ECO:0000256" key="1">
    <source>
        <dbReference type="ARBA" id="ARBA00004141"/>
    </source>
</evidence>
<keyword evidence="4 5" id="KW-0472">Membrane</keyword>
<evidence type="ECO:0000256" key="5">
    <source>
        <dbReference type="SAM" id="Phobius"/>
    </source>
</evidence>
<gene>
    <name evidence="6" type="ORF">BN53_09575</name>
</gene>
<dbReference type="GO" id="GO:0015108">
    <property type="term" value="F:chloride transmembrane transporter activity"/>
    <property type="evidence" value="ECO:0007669"/>
    <property type="project" value="InterPro"/>
</dbReference>
<feature type="transmembrane region" description="Helical" evidence="5">
    <location>
        <begin position="373"/>
        <end position="394"/>
    </location>
</feature>
<dbReference type="EMBL" id="CAKD01000002">
    <property type="protein sequence ID" value="CCI84446.1"/>
    <property type="molecule type" value="Genomic_DNA"/>
</dbReference>
<comment type="subcellular location">
    <subcellularLocation>
        <location evidence="1">Membrane</location>
        <topology evidence="1">Multi-pass membrane protein</topology>
    </subcellularLocation>
</comment>
<dbReference type="eggNOG" id="COG0038">
    <property type="taxonomic scope" value="Bacteria"/>
</dbReference>
<evidence type="ECO:0000313" key="6">
    <source>
        <dbReference type="EMBL" id="CCI84446.1"/>
    </source>
</evidence>
<organism evidence="6 7">
    <name type="scientific">Lactobacillus pasteurii DSM 23907 = CRBIP 24.76</name>
    <dbReference type="NCBI Taxonomy" id="1423790"/>
    <lineage>
        <taxon>Bacteria</taxon>
        <taxon>Bacillati</taxon>
        <taxon>Bacillota</taxon>
        <taxon>Bacilli</taxon>
        <taxon>Lactobacillales</taxon>
        <taxon>Lactobacillaceae</taxon>
        <taxon>Lactobacillus</taxon>
    </lineage>
</organism>
<reference evidence="6 7" key="1">
    <citation type="submission" date="2012-06" db="EMBL/GenBank/DDBJ databases">
        <title>Draft Genome Sequence of Lactobacillus pasteurii CRBIP 24.76T.</title>
        <authorList>
            <person name="Cousin S."/>
            <person name="Bouchier C."/>
            <person name="Loux V."/>
            <person name="Ma L."/>
            <person name="Creno S."/>
            <person name="Bizet C."/>
            <person name="Clermont D."/>
        </authorList>
    </citation>
    <scope>NUCLEOTIDE SEQUENCE [LARGE SCALE GENOMIC DNA]</scope>
    <source>
        <strain evidence="7">CRBIP 24.76T</strain>
    </source>
</reference>
<accession>I7LA79</accession>
<keyword evidence="3 5" id="KW-1133">Transmembrane helix</keyword>
<protein>
    <submittedName>
        <fullName evidence="6">Chloride transporter, chloride channel (ClC) family</fullName>
    </submittedName>
</protein>
<feature type="transmembrane region" description="Helical" evidence="5">
    <location>
        <begin position="221"/>
        <end position="240"/>
    </location>
</feature>
<feature type="transmembrane region" description="Helical" evidence="5">
    <location>
        <begin position="48"/>
        <end position="65"/>
    </location>
</feature>
<dbReference type="RefSeq" id="WP_009558995.1">
    <property type="nucleotide sequence ID" value="NZ_AYZN01000022.1"/>
</dbReference>
<feature type="transmembrane region" description="Helical" evidence="5">
    <location>
        <begin position="100"/>
        <end position="127"/>
    </location>
</feature>
<dbReference type="InterPro" id="IPR014743">
    <property type="entry name" value="Cl-channel_core"/>
</dbReference>
<feature type="transmembrane region" description="Helical" evidence="5">
    <location>
        <begin position="147"/>
        <end position="169"/>
    </location>
</feature>
<dbReference type="SUPFAM" id="SSF81340">
    <property type="entry name" value="Clc chloride channel"/>
    <property type="match status" value="1"/>
</dbReference>
<feature type="transmembrane region" description="Helical" evidence="5">
    <location>
        <begin position="296"/>
        <end position="316"/>
    </location>
</feature>
<evidence type="ECO:0000313" key="7">
    <source>
        <dbReference type="Proteomes" id="UP000009311"/>
    </source>
</evidence>
<dbReference type="PATRIC" id="fig|1423790.3.peg.1089"/>
<keyword evidence="7" id="KW-1185">Reference proteome</keyword>
<evidence type="ECO:0000256" key="3">
    <source>
        <dbReference type="ARBA" id="ARBA00022989"/>
    </source>
</evidence>
<dbReference type="Proteomes" id="UP000009311">
    <property type="component" value="Unassembled WGS sequence"/>
</dbReference>
<dbReference type="PANTHER" id="PTHR43427:SF12">
    <property type="entry name" value="CHLORIDE TRANSPORTER"/>
    <property type="match status" value="1"/>
</dbReference>
<dbReference type="AlphaFoldDB" id="I7LA79"/>
<name>I7LA79_9LACO</name>
<evidence type="ECO:0000256" key="2">
    <source>
        <dbReference type="ARBA" id="ARBA00022692"/>
    </source>
</evidence>
<proteinExistence type="predicted"/>
<dbReference type="GO" id="GO:0016020">
    <property type="term" value="C:membrane"/>
    <property type="evidence" value="ECO:0007669"/>
    <property type="project" value="UniProtKB-SubCell"/>
</dbReference>
<dbReference type="Gene3D" id="1.10.3080.10">
    <property type="entry name" value="Clc chloride channel"/>
    <property type="match status" value="1"/>
</dbReference>
<comment type="caution">
    <text evidence="6">The sequence shown here is derived from an EMBL/GenBank/DDBJ whole genome shotgun (WGS) entry which is preliminary data.</text>
</comment>
<sequence length="400" mass="43802">MKFTSVFVAYSMLMGLVIGMISALYLTLVHVGIEVLWHTLPHQLNLPGFYPLIIGLLGGLIIGLGQKYWAGYPHTLEETLTEFRQTGSVDYHDHRLLRTFLASILILIFGASLGPEAALSGLLGGLITWTGEQMKLVIAKKEELIELGLGAMMAAIFRAPLIELDAINLSGSFKSKLRKRIVYTLTTIAGVLGFIIIRKLFPEESPLGLRFPEINWDLEAIWMIIPAIAIGMLFGFYFNYSEKVINRLFSKISNPLILALTAGLAIGLLGMVSTQFLYSGENAILPLSKNYLSESIAFLLALAFGKTLLTHLCFICGWRGGKIFPAIFTSAALGFALVKFFPHMPGLIVSIVIAASVTTIIPKPILVATLLLFLLPVQFIPAIVAVCFLVSAILKKIPHK</sequence>
<feature type="transmembrane region" description="Helical" evidence="5">
    <location>
        <begin position="252"/>
        <end position="276"/>
    </location>
</feature>
<dbReference type="InterPro" id="IPR050368">
    <property type="entry name" value="ClC-type_chloride_channel"/>
</dbReference>